<proteinExistence type="predicted"/>
<sequence>MKCHFSFLLKHHFLLLVYFLHIQVLLSGTTYSPHAFIFDFKNSDHFTHPPTQSPLSLYIDIYKVFFFLSLYTFLSFKT</sequence>
<dbReference type="EMBL" id="JAUHHV010000007">
    <property type="protein sequence ID" value="KAK1417002.1"/>
    <property type="molecule type" value="Genomic_DNA"/>
</dbReference>
<keyword evidence="3" id="KW-1185">Reference proteome</keyword>
<dbReference type="Proteomes" id="UP001229421">
    <property type="component" value="Unassembled WGS sequence"/>
</dbReference>
<gene>
    <name evidence="2" type="ORF">QVD17_26124</name>
</gene>
<reference evidence="2" key="1">
    <citation type="journal article" date="2023" name="bioRxiv">
        <title>Improved chromosome-level genome assembly for marigold (Tagetes erecta).</title>
        <authorList>
            <person name="Jiang F."/>
            <person name="Yuan L."/>
            <person name="Wang S."/>
            <person name="Wang H."/>
            <person name="Xu D."/>
            <person name="Wang A."/>
            <person name="Fan W."/>
        </authorList>
    </citation>
    <scope>NUCLEOTIDE SEQUENCE</scope>
    <source>
        <strain evidence="2">WSJ</strain>
        <tissue evidence="2">Leaf</tissue>
    </source>
</reference>
<name>A0AAD8NQ16_TARER</name>
<keyword evidence="1" id="KW-0812">Transmembrane</keyword>
<comment type="caution">
    <text evidence="2">The sequence shown here is derived from an EMBL/GenBank/DDBJ whole genome shotgun (WGS) entry which is preliminary data.</text>
</comment>
<evidence type="ECO:0000313" key="3">
    <source>
        <dbReference type="Proteomes" id="UP001229421"/>
    </source>
</evidence>
<protein>
    <submittedName>
        <fullName evidence="2">Uncharacterized protein</fullName>
    </submittedName>
</protein>
<keyword evidence="1" id="KW-0472">Membrane</keyword>
<keyword evidence="1" id="KW-1133">Transmembrane helix</keyword>
<feature type="transmembrane region" description="Helical" evidence="1">
    <location>
        <begin position="57"/>
        <end position="76"/>
    </location>
</feature>
<organism evidence="2 3">
    <name type="scientific">Tagetes erecta</name>
    <name type="common">African marigold</name>
    <dbReference type="NCBI Taxonomy" id="13708"/>
    <lineage>
        <taxon>Eukaryota</taxon>
        <taxon>Viridiplantae</taxon>
        <taxon>Streptophyta</taxon>
        <taxon>Embryophyta</taxon>
        <taxon>Tracheophyta</taxon>
        <taxon>Spermatophyta</taxon>
        <taxon>Magnoliopsida</taxon>
        <taxon>eudicotyledons</taxon>
        <taxon>Gunneridae</taxon>
        <taxon>Pentapetalae</taxon>
        <taxon>asterids</taxon>
        <taxon>campanulids</taxon>
        <taxon>Asterales</taxon>
        <taxon>Asteraceae</taxon>
        <taxon>Asteroideae</taxon>
        <taxon>Heliantheae alliance</taxon>
        <taxon>Tageteae</taxon>
        <taxon>Tagetes</taxon>
    </lineage>
</organism>
<feature type="transmembrane region" description="Helical" evidence="1">
    <location>
        <begin position="12"/>
        <end position="37"/>
    </location>
</feature>
<dbReference type="AlphaFoldDB" id="A0AAD8NQ16"/>
<accession>A0AAD8NQ16</accession>
<evidence type="ECO:0000256" key="1">
    <source>
        <dbReference type="SAM" id="Phobius"/>
    </source>
</evidence>
<evidence type="ECO:0000313" key="2">
    <source>
        <dbReference type="EMBL" id="KAK1417002.1"/>
    </source>
</evidence>